<accession>A0A383UKX6</accession>
<sequence>MGPMNLITTRRRLPRNQAFPGAKLVIHCAAELPPPKGEEDILKTESRRCSSDYILRRVFTSKPL</sequence>
<evidence type="ECO:0000313" key="1">
    <source>
        <dbReference type="EMBL" id="SZF00496.1"/>
    </source>
</evidence>
<dbReference type="AlphaFoldDB" id="A0A383UKX6"/>
<name>A0A383UKX6_BLUHO</name>
<organism evidence="1 2">
    <name type="scientific">Blumeria hordei</name>
    <name type="common">Barley powdery mildew</name>
    <name type="synonym">Blumeria graminis f. sp. hordei</name>
    <dbReference type="NCBI Taxonomy" id="2867405"/>
    <lineage>
        <taxon>Eukaryota</taxon>
        <taxon>Fungi</taxon>
        <taxon>Dikarya</taxon>
        <taxon>Ascomycota</taxon>
        <taxon>Pezizomycotina</taxon>
        <taxon>Leotiomycetes</taxon>
        <taxon>Erysiphales</taxon>
        <taxon>Erysiphaceae</taxon>
        <taxon>Blumeria</taxon>
    </lineage>
</organism>
<reference evidence="1 2" key="1">
    <citation type="submission" date="2017-11" db="EMBL/GenBank/DDBJ databases">
        <authorList>
            <person name="Kracher B."/>
        </authorList>
    </citation>
    <scope>NUCLEOTIDE SEQUENCE [LARGE SCALE GENOMIC DNA]</scope>
    <source>
        <strain evidence="1 2">RACE1</strain>
    </source>
</reference>
<dbReference type="VEuPathDB" id="FungiDB:BLGHR1_11236"/>
<proteinExistence type="predicted"/>
<dbReference type="Proteomes" id="UP000275772">
    <property type="component" value="Unassembled WGS sequence"/>
</dbReference>
<evidence type="ECO:0000313" key="2">
    <source>
        <dbReference type="Proteomes" id="UP000275772"/>
    </source>
</evidence>
<gene>
    <name evidence="1" type="ORF">BLGHR1_11236</name>
</gene>
<dbReference type="EMBL" id="UNSH01000011">
    <property type="protein sequence ID" value="SZF00496.1"/>
    <property type="molecule type" value="Genomic_DNA"/>
</dbReference>
<protein>
    <submittedName>
        <fullName evidence="1">Uncharacterized protein</fullName>
    </submittedName>
</protein>